<evidence type="ECO:0000313" key="4">
    <source>
        <dbReference type="Proteomes" id="UP000544107"/>
    </source>
</evidence>
<evidence type="ECO:0000313" key="2">
    <source>
        <dbReference type="EMBL" id="OLP48529.1"/>
    </source>
</evidence>
<keyword evidence="3" id="KW-1185">Reference proteome</keyword>
<sequence length="94" mass="9770">MLGFALCCGFPLVTSAYAGDAIAARHHHFAGSRGSIIGIGVPGGTYVLPVSASRSNGVRDESRQLAPKAKIIDVKEALQASPCTYQASVCIIRP</sequence>
<proteinExistence type="predicted"/>
<evidence type="ECO:0000313" key="1">
    <source>
        <dbReference type="EMBL" id="MBB4009196.1"/>
    </source>
</evidence>
<reference evidence="1 4" key="2">
    <citation type="submission" date="2020-08" db="EMBL/GenBank/DDBJ databases">
        <title>Genomic Encyclopedia of Type Strains, Phase IV (KMG-IV): sequencing the most valuable type-strain genomes for metagenomic binning, comparative biology and taxonomic classification.</title>
        <authorList>
            <person name="Goeker M."/>
        </authorList>
    </citation>
    <scope>NUCLEOTIDE SEQUENCE [LARGE SCALE GENOMIC DNA]</scope>
    <source>
        <strain evidence="1 4">DSM 100021</strain>
    </source>
</reference>
<dbReference type="AlphaFoldDB" id="A0A1Q9A1X0"/>
<accession>A0A1Q9A1X0</accession>
<dbReference type="Proteomes" id="UP000185598">
    <property type="component" value="Unassembled WGS sequence"/>
</dbReference>
<name>A0A1Q9A1X0_9HYPH</name>
<dbReference type="EMBL" id="MKIN01000023">
    <property type="protein sequence ID" value="OLP48529.1"/>
    <property type="molecule type" value="Genomic_DNA"/>
</dbReference>
<comment type="caution">
    <text evidence="2">The sequence shown here is derived from an EMBL/GenBank/DDBJ whole genome shotgun (WGS) entry which is preliminary data.</text>
</comment>
<reference evidence="2 3" key="1">
    <citation type="submission" date="2016-09" db="EMBL/GenBank/DDBJ databases">
        <title>Rhizobium oryziradicis sp. nov., isolated from the root of rice.</title>
        <authorList>
            <person name="Zhao J."/>
            <person name="Zhang X."/>
        </authorList>
    </citation>
    <scope>NUCLEOTIDE SEQUENCE [LARGE SCALE GENOMIC DNA]</scope>
    <source>
        <strain evidence="2 3">14971</strain>
    </source>
</reference>
<dbReference type="OrthoDB" id="8417870at2"/>
<dbReference type="EMBL" id="JACIED010000004">
    <property type="protein sequence ID" value="MBB4009196.1"/>
    <property type="molecule type" value="Genomic_DNA"/>
</dbReference>
<evidence type="ECO:0000313" key="3">
    <source>
        <dbReference type="Proteomes" id="UP000185598"/>
    </source>
</evidence>
<organism evidence="2 3">
    <name type="scientific">Allorhizobium taibaishanense</name>
    <dbReference type="NCBI Taxonomy" id="887144"/>
    <lineage>
        <taxon>Bacteria</taxon>
        <taxon>Pseudomonadati</taxon>
        <taxon>Pseudomonadota</taxon>
        <taxon>Alphaproteobacteria</taxon>
        <taxon>Hyphomicrobiales</taxon>
        <taxon>Rhizobiaceae</taxon>
        <taxon>Rhizobium/Agrobacterium group</taxon>
        <taxon>Allorhizobium</taxon>
    </lineage>
</organism>
<dbReference type="Proteomes" id="UP000544107">
    <property type="component" value="Unassembled WGS sequence"/>
</dbReference>
<protein>
    <submittedName>
        <fullName evidence="2">Uncharacterized protein</fullName>
    </submittedName>
</protein>
<gene>
    <name evidence="2" type="ORF">BJF91_00780</name>
    <name evidence="1" type="ORF">GGQ71_003478</name>
</gene>